<feature type="region of interest" description="Disordered" evidence="1">
    <location>
        <begin position="48"/>
        <end position="70"/>
    </location>
</feature>
<reference evidence="2 3" key="1">
    <citation type="journal article" date="2021" name="bioRxiv">
        <title>Chromosome-scale and haplotype-resolved genome assembly of a tetraploid potato cultivar.</title>
        <authorList>
            <person name="Sun H."/>
            <person name="Jiao W.-B."/>
            <person name="Krause K."/>
            <person name="Campoy J.A."/>
            <person name="Goel M."/>
            <person name="Folz-Donahue K."/>
            <person name="Kukat C."/>
            <person name="Huettel B."/>
            <person name="Schneeberger K."/>
        </authorList>
    </citation>
    <scope>NUCLEOTIDE SEQUENCE [LARGE SCALE GENOMIC DNA]</scope>
    <source>
        <strain evidence="2">SolTubOtavaFocal</strain>
        <tissue evidence="2">Leaves</tissue>
    </source>
</reference>
<evidence type="ECO:0000313" key="3">
    <source>
        <dbReference type="Proteomes" id="UP000826656"/>
    </source>
</evidence>
<dbReference type="EMBL" id="JAIVGD010000003">
    <property type="protein sequence ID" value="KAH0777516.1"/>
    <property type="molecule type" value="Genomic_DNA"/>
</dbReference>
<gene>
    <name evidence="2" type="ORF">KY290_008927</name>
</gene>
<protein>
    <submittedName>
        <fullName evidence="2">Uncharacterized protein</fullName>
    </submittedName>
</protein>
<keyword evidence="3" id="KW-1185">Reference proteome</keyword>
<dbReference type="Proteomes" id="UP000826656">
    <property type="component" value="Unassembled WGS sequence"/>
</dbReference>
<evidence type="ECO:0000313" key="2">
    <source>
        <dbReference type="EMBL" id="KAH0777516.1"/>
    </source>
</evidence>
<proteinExistence type="predicted"/>
<accession>A0ABQ7W9U1</accession>
<name>A0ABQ7W9U1_SOLTU</name>
<evidence type="ECO:0000256" key="1">
    <source>
        <dbReference type="SAM" id="MobiDB-lite"/>
    </source>
</evidence>
<comment type="caution">
    <text evidence="2">The sequence shown here is derived from an EMBL/GenBank/DDBJ whole genome shotgun (WGS) entry which is preliminary data.</text>
</comment>
<organism evidence="2 3">
    <name type="scientific">Solanum tuberosum</name>
    <name type="common">Potato</name>
    <dbReference type="NCBI Taxonomy" id="4113"/>
    <lineage>
        <taxon>Eukaryota</taxon>
        <taxon>Viridiplantae</taxon>
        <taxon>Streptophyta</taxon>
        <taxon>Embryophyta</taxon>
        <taxon>Tracheophyta</taxon>
        <taxon>Spermatophyta</taxon>
        <taxon>Magnoliopsida</taxon>
        <taxon>eudicotyledons</taxon>
        <taxon>Gunneridae</taxon>
        <taxon>Pentapetalae</taxon>
        <taxon>asterids</taxon>
        <taxon>lamiids</taxon>
        <taxon>Solanales</taxon>
        <taxon>Solanaceae</taxon>
        <taxon>Solanoideae</taxon>
        <taxon>Solaneae</taxon>
        <taxon>Solanum</taxon>
    </lineage>
</organism>
<sequence length="70" mass="7612">MTKADSAVSFFPPIIVTTDDFCNDGIHSDPLLRSGTYIDGVLDVRVENTTPNKDDVPNEGKMSDITPSKL</sequence>
<feature type="compositionally biased region" description="Basic and acidic residues" evidence="1">
    <location>
        <begin position="48"/>
        <end position="62"/>
    </location>
</feature>